<dbReference type="Gene3D" id="3.40.630.30">
    <property type="match status" value="1"/>
</dbReference>
<dbReference type="CDD" id="cd04301">
    <property type="entry name" value="NAT_SF"/>
    <property type="match status" value="1"/>
</dbReference>
<gene>
    <name evidence="3" type="ORF">IDM40_09375</name>
</gene>
<dbReference type="InterPro" id="IPR052523">
    <property type="entry name" value="Trichothecene_AcTrans"/>
</dbReference>
<sequence length="233" mass="25315">MPVTPSSADAAAADVHERQRPEPGTAERPARPQARLALHSEVGDVAEVLRRAFIGDPFIDALFPDPDERPRRARRLFAVQTAFEYLPNGLVEVVDSGDRIVGAALWATPGTPRITRTLSSLRSAPHLVETLGLRRMVSLGAFVRDCARHVPDRPHWYLADLGTTPEARGTGAGGALLRSGLGRADADGLPVHLESSKAENIPIYEKFGFRVTGTVRMADGPELYAMLREPERG</sequence>
<dbReference type="Pfam" id="PF13673">
    <property type="entry name" value="Acetyltransf_10"/>
    <property type="match status" value="1"/>
</dbReference>
<keyword evidence="4" id="KW-1185">Reference proteome</keyword>
<dbReference type="InterPro" id="IPR016181">
    <property type="entry name" value="Acyl_CoA_acyltransferase"/>
</dbReference>
<evidence type="ECO:0000313" key="4">
    <source>
        <dbReference type="Proteomes" id="UP000806528"/>
    </source>
</evidence>
<evidence type="ECO:0000313" key="3">
    <source>
        <dbReference type="EMBL" id="MBE2998913.1"/>
    </source>
</evidence>
<feature type="domain" description="N-acetyltransferase" evidence="2">
    <location>
        <begin position="32"/>
        <end position="230"/>
    </location>
</feature>
<name>A0ABR9P4Z3_9ACTN</name>
<organism evidence="3 4">
    <name type="scientific">Nocardiopsis coralli</name>
    <dbReference type="NCBI Taxonomy" id="2772213"/>
    <lineage>
        <taxon>Bacteria</taxon>
        <taxon>Bacillati</taxon>
        <taxon>Actinomycetota</taxon>
        <taxon>Actinomycetes</taxon>
        <taxon>Streptosporangiales</taxon>
        <taxon>Nocardiopsidaceae</taxon>
        <taxon>Nocardiopsis</taxon>
    </lineage>
</organism>
<evidence type="ECO:0000256" key="1">
    <source>
        <dbReference type="SAM" id="MobiDB-lite"/>
    </source>
</evidence>
<proteinExistence type="predicted"/>
<comment type="caution">
    <text evidence="3">The sequence shown here is derived from an EMBL/GenBank/DDBJ whole genome shotgun (WGS) entry which is preliminary data.</text>
</comment>
<evidence type="ECO:0000259" key="2">
    <source>
        <dbReference type="PROSITE" id="PS51186"/>
    </source>
</evidence>
<dbReference type="InterPro" id="IPR000182">
    <property type="entry name" value="GNAT_dom"/>
</dbReference>
<protein>
    <submittedName>
        <fullName evidence="3">GNAT family N-acetyltransferase</fullName>
    </submittedName>
</protein>
<feature type="region of interest" description="Disordered" evidence="1">
    <location>
        <begin position="1"/>
        <end position="31"/>
    </location>
</feature>
<dbReference type="RefSeq" id="WP_193121558.1">
    <property type="nucleotide sequence ID" value="NZ_JADBGI010000007.1"/>
</dbReference>
<dbReference type="EMBL" id="JADBGI010000007">
    <property type="protein sequence ID" value="MBE2998913.1"/>
    <property type="molecule type" value="Genomic_DNA"/>
</dbReference>
<dbReference type="Proteomes" id="UP000806528">
    <property type="component" value="Unassembled WGS sequence"/>
</dbReference>
<dbReference type="PANTHER" id="PTHR42791">
    <property type="entry name" value="GNAT FAMILY ACETYLTRANSFERASE"/>
    <property type="match status" value="1"/>
</dbReference>
<dbReference type="PANTHER" id="PTHR42791:SF1">
    <property type="entry name" value="N-ACETYLTRANSFERASE DOMAIN-CONTAINING PROTEIN"/>
    <property type="match status" value="1"/>
</dbReference>
<accession>A0ABR9P4Z3</accession>
<dbReference type="PROSITE" id="PS51186">
    <property type="entry name" value="GNAT"/>
    <property type="match status" value="1"/>
</dbReference>
<reference evidence="3 4" key="1">
    <citation type="submission" date="2020-09" db="EMBL/GenBank/DDBJ databases">
        <title>Diversity and distribution of actinomycetes associated with coral in the coast of Hainan.</title>
        <authorList>
            <person name="Li F."/>
        </authorList>
    </citation>
    <scope>NUCLEOTIDE SEQUENCE [LARGE SCALE GENOMIC DNA]</scope>
    <source>
        <strain evidence="3 4">HNM0947</strain>
    </source>
</reference>
<dbReference type="SUPFAM" id="SSF55729">
    <property type="entry name" value="Acyl-CoA N-acyltransferases (Nat)"/>
    <property type="match status" value="1"/>
</dbReference>